<feature type="region of interest" description="Disordered" evidence="1">
    <location>
        <begin position="510"/>
        <end position="548"/>
    </location>
</feature>
<name>A0A6H0XYX1_9PEZI</name>
<evidence type="ECO:0000256" key="1">
    <source>
        <dbReference type="SAM" id="MobiDB-lite"/>
    </source>
</evidence>
<gene>
    <name evidence="2" type="ORF">AMS68_005382</name>
</gene>
<evidence type="ECO:0000313" key="3">
    <source>
        <dbReference type="Proteomes" id="UP000503462"/>
    </source>
</evidence>
<dbReference type="OrthoDB" id="409136at2759"/>
<reference evidence="2 3" key="1">
    <citation type="journal article" date="2016" name="Sci. Rep.">
        <title>Peltaster fructicola genome reveals evolution from an invasive phytopathogen to an ectophytic parasite.</title>
        <authorList>
            <person name="Xu C."/>
            <person name="Chen H."/>
            <person name="Gleason M.L."/>
            <person name="Xu J.R."/>
            <person name="Liu H."/>
            <person name="Zhang R."/>
            <person name="Sun G."/>
        </authorList>
    </citation>
    <scope>NUCLEOTIDE SEQUENCE [LARGE SCALE GENOMIC DNA]</scope>
    <source>
        <strain evidence="2 3">LNHT1506</strain>
    </source>
</reference>
<keyword evidence="3" id="KW-1185">Reference proteome</keyword>
<organism evidence="2 3">
    <name type="scientific">Peltaster fructicola</name>
    <dbReference type="NCBI Taxonomy" id="286661"/>
    <lineage>
        <taxon>Eukaryota</taxon>
        <taxon>Fungi</taxon>
        <taxon>Dikarya</taxon>
        <taxon>Ascomycota</taxon>
        <taxon>Pezizomycotina</taxon>
        <taxon>Dothideomycetes</taxon>
        <taxon>Dothideomycetes incertae sedis</taxon>
        <taxon>Peltaster</taxon>
    </lineage>
</organism>
<protein>
    <submittedName>
        <fullName evidence="2">Uncharacterized protein</fullName>
    </submittedName>
</protein>
<sequence>MVEEPLTQRLSFIQRVSSHVLPATDYCTDDSIGPLLADTGKVYCWALRGPALRLWEALQTYIVQFLSDQQFAATVCIVCHVCGKVKTKARPTVIIWGGDKPTRRKALRLLKEENVIDQKEYSTFLFCEMVRDPALQQPRALALTCGKHKISTHGLKILMSAKGKLPSIIRVTATNLSIGTLSGPVLVKGEPYFFTSAHVLTGESPFDSVSEECLSGEGDALAELFEDDEQDHLQCRLKPELKGNPFQDDYDPSRFVEVVGWLSEELEILCGPLHLDYALVPIPRTMIARSDTVYGTHYTFARLPTKLQDATMASKREGRVSEAIQTLFPPPSSIDMFIELPDRGILSGRFLPGSIIMKQADEPAVQHIWIFAPHPYGETTSPLRPGDSGLWVASRQSCQIWGHVVAGDAETGRVLVMPSCWTCEDIDERFGPVQAAIMDSIWFHNEEAPGSDQDELPYSHKKGFIGSGNPFSPVVDRGAGWRSSNEVDPGNERLLEYDMPRLYLIGHDQKAAREQRRLDDTPRLHVSLGQKDKEPERSGHDSDVGIAE</sequence>
<evidence type="ECO:0000313" key="2">
    <source>
        <dbReference type="EMBL" id="QIW99864.1"/>
    </source>
</evidence>
<feature type="compositionally biased region" description="Basic and acidic residues" evidence="1">
    <location>
        <begin position="530"/>
        <end position="548"/>
    </location>
</feature>
<feature type="compositionally biased region" description="Basic and acidic residues" evidence="1">
    <location>
        <begin position="510"/>
        <end position="523"/>
    </location>
</feature>
<dbReference type="EMBL" id="CP051142">
    <property type="protein sequence ID" value="QIW99864.1"/>
    <property type="molecule type" value="Genomic_DNA"/>
</dbReference>
<dbReference type="Proteomes" id="UP000503462">
    <property type="component" value="Chromosome 4"/>
</dbReference>
<accession>A0A6H0XYX1</accession>
<proteinExistence type="predicted"/>
<dbReference type="AlphaFoldDB" id="A0A6H0XYX1"/>